<keyword evidence="2" id="KW-0805">Transcription regulation</keyword>
<keyword evidence="1" id="KW-0597">Phosphoprotein</keyword>
<accession>A0A5Q2MMW0</accession>
<dbReference type="PROSITE" id="PS50043">
    <property type="entry name" value="HTH_LUXR_2"/>
    <property type="match status" value="1"/>
</dbReference>
<dbReference type="EMBL" id="CP045737">
    <property type="protein sequence ID" value="QGG43271.1"/>
    <property type="molecule type" value="Genomic_DNA"/>
</dbReference>
<reference evidence="5 6" key="1">
    <citation type="submission" date="2019-11" db="EMBL/GenBank/DDBJ databases">
        <authorList>
            <person name="Li J."/>
        </authorList>
    </citation>
    <scope>NUCLEOTIDE SEQUENCE [LARGE SCALE GENOMIC DNA]</scope>
    <source>
        <strain evidence="5 6">MF47</strain>
    </source>
</reference>
<dbReference type="PROSITE" id="PS50110">
    <property type="entry name" value="RESPONSE_REGULATORY"/>
    <property type="match status" value="1"/>
</dbReference>
<dbReference type="InterPro" id="IPR016032">
    <property type="entry name" value="Sig_transdc_resp-reg_C-effctor"/>
</dbReference>
<dbReference type="KEGG" id="aef:GEV26_12200"/>
<dbReference type="CDD" id="cd17535">
    <property type="entry name" value="REC_NarL-like"/>
    <property type="match status" value="1"/>
</dbReference>
<dbReference type="Pfam" id="PF00072">
    <property type="entry name" value="Response_reg"/>
    <property type="match status" value="1"/>
</dbReference>
<dbReference type="InterPro" id="IPR011006">
    <property type="entry name" value="CheY-like_superfamily"/>
</dbReference>
<dbReference type="InterPro" id="IPR001789">
    <property type="entry name" value="Sig_transdc_resp-reg_receiver"/>
</dbReference>
<organism evidence="5 6">
    <name type="scientific">Aeromicrobium yanjiei</name>
    <dbReference type="NCBI Taxonomy" id="2662028"/>
    <lineage>
        <taxon>Bacteria</taxon>
        <taxon>Bacillati</taxon>
        <taxon>Actinomycetota</taxon>
        <taxon>Actinomycetes</taxon>
        <taxon>Propionibacteriales</taxon>
        <taxon>Nocardioidaceae</taxon>
        <taxon>Aeromicrobium</taxon>
    </lineage>
</organism>
<dbReference type="GO" id="GO:0006355">
    <property type="term" value="P:regulation of DNA-templated transcription"/>
    <property type="evidence" value="ECO:0007669"/>
    <property type="project" value="InterPro"/>
</dbReference>
<proteinExistence type="predicted"/>
<evidence type="ECO:0000256" key="2">
    <source>
        <dbReference type="ARBA" id="ARBA00023015"/>
    </source>
</evidence>
<sequence length="213" mass="23693">MRILLADDHALVRRGVRLILDSEPGLRVVAEAGDGAEAVEAVRTQEIDLAILDVSMPRMTGLQAAREISRRRDPPHILMLSMHDNEQYFFESLKCGASGYVLKSVADQDLVGACHAAVRGESFLYPGVMSALVRDYLERRRRGEKVSDTVLTPREDEVLKLIAEGSTSREIAEALTISLKTVERHRSNILAKLGMRDRTDLTRYAIRAGLVEP</sequence>
<dbReference type="SUPFAM" id="SSF46894">
    <property type="entry name" value="C-terminal effector domain of the bipartite response regulators"/>
    <property type="match status" value="1"/>
</dbReference>
<dbReference type="AlphaFoldDB" id="A0A5Q2MMW0"/>
<evidence type="ECO:0000313" key="6">
    <source>
        <dbReference type="Proteomes" id="UP000392064"/>
    </source>
</evidence>
<dbReference type="GO" id="GO:0000160">
    <property type="term" value="P:phosphorelay signal transduction system"/>
    <property type="evidence" value="ECO:0007669"/>
    <property type="project" value="InterPro"/>
</dbReference>
<dbReference type="Gene3D" id="3.40.50.2300">
    <property type="match status" value="1"/>
</dbReference>
<evidence type="ECO:0000256" key="4">
    <source>
        <dbReference type="ARBA" id="ARBA00023163"/>
    </source>
</evidence>
<dbReference type="SMART" id="SM00448">
    <property type="entry name" value="REC"/>
    <property type="match status" value="1"/>
</dbReference>
<keyword evidence="3" id="KW-0238">DNA-binding</keyword>
<gene>
    <name evidence="5" type="ORF">GEV26_12200</name>
</gene>
<dbReference type="PANTHER" id="PTHR43214">
    <property type="entry name" value="TWO-COMPONENT RESPONSE REGULATOR"/>
    <property type="match status" value="1"/>
</dbReference>
<dbReference type="GO" id="GO:0003677">
    <property type="term" value="F:DNA binding"/>
    <property type="evidence" value="ECO:0007669"/>
    <property type="project" value="UniProtKB-KW"/>
</dbReference>
<dbReference type="InterPro" id="IPR058245">
    <property type="entry name" value="NreC/VraR/RcsB-like_REC"/>
</dbReference>
<dbReference type="InterPro" id="IPR000792">
    <property type="entry name" value="Tscrpt_reg_LuxR_C"/>
</dbReference>
<keyword evidence="6" id="KW-1185">Reference proteome</keyword>
<evidence type="ECO:0000256" key="3">
    <source>
        <dbReference type="ARBA" id="ARBA00023125"/>
    </source>
</evidence>
<dbReference type="CDD" id="cd06170">
    <property type="entry name" value="LuxR_C_like"/>
    <property type="match status" value="1"/>
</dbReference>
<dbReference type="SMART" id="SM00421">
    <property type="entry name" value="HTH_LUXR"/>
    <property type="match status" value="1"/>
</dbReference>
<dbReference type="InterPro" id="IPR039420">
    <property type="entry name" value="WalR-like"/>
</dbReference>
<dbReference type="Pfam" id="PF00196">
    <property type="entry name" value="GerE"/>
    <property type="match status" value="1"/>
</dbReference>
<evidence type="ECO:0000313" key="5">
    <source>
        <dbReference type="EMBL" id="QGG43271.1"/>
    </source>
</evidence>
<dbReference type="PANTHER" id="PTHR43214:SF24">
    <property type="entry name" value="TRANSCRIPTIONAL REGULATORY PROTEIN NARL-RELATED"/>
    <property type="match status" value="1"/>
</dbReference>
<name>A0A5Q2MMW0_9ACTN</name>
<dbReference type="Proteomes" id="UP000392064">
    <property type="component" value="Chromosome"/>
</dbReference>
<keyword evidence="4" id="KW-0804">Transcription</keyword>
<evidence type="ECO:0000256" key="1">
    <source>
        <dbReference type="ARBA" id="ARBA00022553"/>
    </source>
</evidence>
<dbReference type="PROSITE" id="PS00622">
    <property type="entry name" value="HTH_LUXR_1"/>
    <property type="match status" value="1"/>
</dbReference>
<dbReference type="PRINTS" id="PR00038">
    <property type="entry name" value="HTHLUXR"/>
</dbReference>
<dbReference type="SUPFAM" id="SSF52172">
    <property type="entry name" value="CheY-like"/>
    <property type="match status" value="1"/>
</dbReference>
<protein>
    <submittedName>
        <fullName evidence="5">Response regulator</fullName>
    </submittedName>
</protein>